<evidence type="ECO:0000313" key="1">
    <source>
        <dbReference type="EMBL" id="MCJ8210936.1"/>
    </source>
</evidence>
<sequence length="229" mass="26496">MYKKLLSVILIILPALVKAQETVVIKHRLTDAVKEYIEVLKTDKNIRQGVYRAMLSEGRPLAIGAYTNNVKTGTWTFYDDQKHMLQRFNYDRAELTFQAPEDTSSFCRYVVDRDIKQGDTTTRPIRIGDRYYGYINYLKLFKLPQQLEGISNRVFTPVIELLVSPYGRLADFVVHLQSNIYPTQDVHMNIDALPDEDKIFIPASINREKVSCRIFITCYLTDSGQLDVE</sequence>
<organism evidence="1 2">
    <name type="scientific">Mucilaginibacter straminoryzae</name>
    <dbReference type="NCBI Taxonomy" id="2932774"/>
    <lineage>
        <taxon>Bacteria</taxon>
        <taxon>Pseudomonadati</taxon>
        <taxon>Bacteroidota</taxon>
        <taxon>Sphingobacteriia</taxon>
        <taxon>Sphingobacteriales</taxon>
        <taxon>Sphingobacteriaceae</taxon>
        <taxon>Mucilaginibacter</taxon>
    </lineage>
</organism>
<name>A0A9X1X5H9_9SPHI</name>
<dbReference type="AlphaFoldDB" id="A0A9X1X5H9"/>
<accession>A0A9X1X5H9</accession>
<dbReference type="RefSeq" id="WP_245131022.1">
    <property type="nucleotide sequence ID" value="NZ_JALJEJ010000007.1"/>
</dbReference>
<protein>
    <submittedName>
        <fullName evidence="1">Uncharacterized protein</fullName>
    </submittedName>
</protein>
<reference evidence="1" key="1">
    <citation type="submission" date="2022-04" db="EMBL/GenBank/DDBJ databases">
        <title>Mucilaginibacter sp. RS28 isolated from freshwater.</title>
        <authorList>
            <person name="Ko S.-R."/>
        </authorList>
    </citation>
    <scope>NUCLEOTIDE SEQUENCE</scope>
    <source>
        <strain evidence="1">RS28</strain>
    </source>
</reference>
<comment type="caution">
    <text evidence="1">The sequence shown here is derived from an EMBL/GenBank/DDBJ whole genome shotgun (WGS) entry which is preliminary data.</text>
</comment>
<keyword evidence="2" id="KW-1185">Reference proteome</keyword>
<gene>
    <name evidence="1" type="ORF">MUY27_14555</name>
</gene>
<dbReference type="EMBL" id="JALJEJ010000007">
    <property type="protein sequence ID" value="MCJ8210936.1"/>
    <property type="molecule type" value="Genomic_DNA"/>
</dbReference>
<dbReference type="Proteomes" id="UP001139450">
    <property type="component" value="Unassembled WGS sequence"/>
</dbReference>
<evidence type="ECO:0000313" key="2">
    <source>
        <dbReference type="Proteomes" id="UP001139450"/>
    </source>
</evidence>
<proteinExistence type="predicted"/>